<dbReference type="EMBL" id="MFQS01000026">
    <property type="protein sequence ID" value="OGH82897.1"/>
    <property type="molecule type" value="Genomic_DNA"/>
</dbReference>
<dbReference type="AlphaFoldDB" id="A0A1F6NG50"/>
<organism evidence="3 4">
    <name type="scientific">Candidatus Magasanikbacteria bacterium RIFOXYB1_FULL_40_15</name>
    <dbReference type="NCBI Taxonomy" id="1798697"/>
    <lineage>
        <taxon>Bacteria</taxon>
        <taxon>Candidatus Magasanikiibacteriota</taxon>
    </lineage>
</organism>
<proteinExistence type="predicted"/>
<evidence type="ECO:0000256" key="2">
    <source>
        <dbReference type="SAM" id="SignalP"/>
    </source>
</evidence>
<protein>
    <recommendedName>
        <fullName evidence="5">DUF4190 domain-containing protein</fullName>
    </recommendedName>
</protein>
<evidence type="ECO:0000256" key="1">
    <source>
        <dbReference type="SAM" id="Phobius"/>
    </source>
</evidence>
<dbReference type="Pfam" id="PF18895">
    <property type="entry name" value="T4SS_pilin"/>
    <property type="match status" value="1"/>
</dbReference>
<feature type="chain" id="PRO_5009525759" description="DUF4190 domain-containing protein" evidence="2">
    <location>
        <begin position="26"/>
        <end position="154"/>
    </location>
</feature>
<gene>
    <name evidence="3" type="ORF">A2373_04195</name>
</gene>
<dbReference type="STRING" id="1798697.A2373_04195"/>
<keyword evidence="1" id="KW-1133">Transmembrane helix</keyword>
<evidence type="ECO:0008006" key="5">
    <source>
        <dbReference type="Google" id="ProtNLM"/>
    </source>
</evidence>
<evidence type="ECO:0000313" key="3">
    <source>
        <dbReference type="EMBL" id="OGH82897.1"/>
    </source>
</evidence>
<accession>A0A1F6NG50</accession>
<comment type="caution">
    <text evidence="3">The sequence shown here is derived from an EMBL/GenBank/DDBJ whole genome shotgun (WGS) entry which is preliminary data.</text>
</comment>
<feature type="transmembrane region" description="Helical" evidence="1">
    <location>
        <begin position="65"/>
        <end position="86"/>
    </location>
</feature>
<keyword evidence="2" id="KW-0732">Signal</keyword>
<keyword evidence="1" id="KW-0472">Membrane</keyword>
<feature type="transmembrane region" description="Helical" evidence="1">
    <location>
        <begin position="106"/>
        <end position="127"/>
    </location>
</feature>
<evidence type="ECO:0000313" key="4">
    <source>
        <dbReference type="Proteomes" id="UP000176300"/>
    </source>
</evidence>
<feature type="signal peptide" evidence="2">
    <location>
        <begin position="1"/>
        <end position="25"/>
    </location>
</feature>
<keyword evidence="1" id="KW-0812">Transmembrane</keyword>
<reference evidence="3 4" key="1">
    <citation type="journal article" date="2016" name="Nat. Commun.">
        <title>Thousands of microbial genomes shed light on interconnected biogeochemical processes in an aquifer system.</title>
        <authorList>
            <person name="Anantharaman K."/>
            <person name="Brown C.T."/>
            <person name="Hug L.A."/>
            <person name="Sharon I."/>
            <person name="Castelle C.J."/>
            <person name="Probst A.J."/>
            <person name="Thomas B.C."/>
            <person name="Singh A."/>
            <person name="Wilkins M.J."/>
            <person name="Karaoz U."/>
            <person name="Brodie E.L."/>
            <person name="Williams K.H."/>
            <person name="Hubbard S.S."/>
            <person name="Banfield J.F."/>
        </authorList>
    </citation>
    <scope>NUCLEOTIDE SEQUENCE [LARGE SCALE GENOMIC DNA]</scope>
</reference>
<name>A0A1F6NG50_9BACT</name>
<sequence>MKKYLLIVILLAGFVFYAIPSVVNAQGATASSSFEQQFQTFAKKSGIGEGTPNEPQVVIARLIKVMLGVVGIMFFAYSVYAGYLILSSAGDEQKVKKGKDTLRTGIIGIFVAMSAYSILSLVAGAALQSTELKPGTYLDYDVGTEDYDYGTPSR</sequence>
<dbReference type="Proteomes" id="UP000176300">
    <property type="component" value="Unassembled WGS sequence"/>
</dbReference>
<dbReference type="InterPro" id="IPR043993">
    <property type="entry name" value="T4SS_pilin"/>
</dbReference>